<reference evidence="2 3" key="1">
    <citation type="journal article" date="2018" name="Sci. Rep.">
        <title>Comparative genomics provides insights into the lifestyle and reveals functional heterogeneity of dark septate endophytic fungi.</title>
        <authorList>
            <person name="Knapp D.G."/>
            <person name="Nemeth J.B."/>
            <person name="Barry K."/>
            <person name="Hainaut M."/>
            <person name="Henrissat B."/>
            <person name="Johnson J."/>
            <person name="Kuo A."/>
            <person name="Lim J.H.P."/>
            <person name="Lipzen A."/>
            <person name="Nolan M."/>
            <person name="Ohm R.A."/>
            <person name="Tamas L."/>
            <person name="Grigoriev I.V."/>
            <person name="Spatafora J.W."/>
            <person name="Nagy L.G."/>
            <person name="Kovacs G.M."/>
        </authorList>
    </citation>
    <scope>NUCLEOTIDE SEQUENCE [LARGE SCALE GENOMIC DNA]</scope>
    <source>
        <strain evidence="2 3">DSE2036</strain>
    </source>
</reference>
<evidence type="ECO:0000256" key="1">
    <source>
        <dbReference type="SAM" id="SignalP"/>
    </source>
</evidence>
<sequence>MKFILAIANIVALGSMFSAHAERTCYGPGYLGDSWEMSWHSQRACEGYFGEKGAFQGVFQPNELRRPCVDTSSILQRSHINMDVQNQNGAQAFDLLDTDCTKEFADIINYCGQVGGWSKVEGWYFRIDPNEGGC</sequence>
<keyword evidence="1" id="KW-0732">Signal</keyword>
<evidence type="ECO:0008006" key="4">
    <source>
        <dbReference type="Google" id="ProtNLM"/>
    </source>
</evidence>
<protein>
    <recommendedName>
        <fullName evidence="4">Secreted protein</fullName>
    </recommendedName>
</protein>
<organism evidence="2 3">
    <name type="scientific">Periconia macrospinosa</name>
    <dbReference type="NCBI Taxonomy" id="97972"/>
    <lineage>
        <taxon>Eukaryota</taxon>
        <taxon>Fungi</taxon>
        <taxon>Dikarya</taxon>
        <taxon>Ascomycota</taxon>
        <taxon>Pezizomycotina</taxon>
        <taxon>Dothideomycetes</taxon>
        <taxon>Pleosporomycetidae</taxon>
        <taxon>Pleosporales</taxon>
        <taxon>Massarineae</taxon>
        <taxon>Periconiaceae</taxon>
        <taxon>Periconia</taxon>
    </lineage>
</organism>
<gene>
    <name evidence="2" type="ORF">DM02DRAFT_659316</name>
</gene>
<dbReference type="OrthoDB" id="3770800at2759"/>
<dbReference type="AlphaFoldDB" id="A0A2V1DE99"/>
<evidence type="ECO:0000313" key="3">
    <source>
        <dbReference type="Proteomes" id="UP000244855"/>
    </source>
</evidence>
<feature type="chain" id="PRO_5016080196" description="Secreted protein" evidence="1">
    <location>
        <begin position="22"/>
        <end position="134"/>
    </location>
</feature>
<accession>A0A2V1DE99</accession>
<dbReference type="Proteomes" id="UP000244855">
    <property type="component" value="Unassembled WGS sequence"/>
</dbReference>
<name>A0A2V1DE99_9PLEO</name>
<evidence type="ECO:0000313" key="2">
    <source>
        <dbReference type="EMBL" id="PVH96345.1"/>
    </source>
</evidence>
<feature type="signal peptide" evidence="1">
    <location>
        <begin position="1"/>
        <end position="21"/>
    </location>
</feature>
<dbReference type="EMBL" id="KZ805467">
    <property type="protein sequence ID" value="PVH96345.1"/>
    <property type="molecule type" value="Genomic_DNA"/>
</dbReference>
<proteinExistence type="predicted"/>
<keyword evidence="3" id="KW-1185">Reference proteome</keyword>